<dbReference type="Proteomes" id="UP000280586">
    <property type="component" value="Chromosome"/>
</dbReference>
<evidence type="ECO:0000256" key="3">
    <source>
        <dbReference type="ARBA" id="ARBA00022676"/>
    </source>
</evidence>
<sequence>MQYFIKAIGEFIMKNTVCAVIITYNCDENFLNTFNSVVNQVGKIVIVDNGSNKNTINMLKNIEKENDVQLILCEENLGIAAALNKGVKYALNNGYDWIITLDHDSNLKDDMVMKLLKGYNSLNDIEKEKVVSLLPRYIELGLNVDKQLNKEQEYIKYIEGGITSGNIVSRKAFEEVGLFDEKLFIDFVDYDFCFRIKEHGYDIVEVSDAILFHRIGETKEGRFFFKKVSATNHSPVRRYYITRNRIYCWKKYKNIVPESIKFDKSCALKETIKILLYEEKKFTKIKMIFKGIHDSNKGIFGKFD</sequence>
<evidence type="ECO:0000256" key="2">
    <source>
        <dbReference type="ARBA" id="ARBA00006739"/>
    </source>
</evidence>
<dbReference type="KEGG" id="csep:CP523_10940"/>
<dbReference type="GO" id="GO:0016757">
    <property type="term" value="F:glycosyltransferase activity"/>
    <property type="evidence" value="ECO:0007669"/>
    <property type="project" value="UniProtKB-KW"/>
</dbReference>
<proteinExistence type="inferred from homology"/>
<reference evidence="6 7" key="1">
    <citation type="submission" date="2017-09" db="EMBL/GenBank/DDBJ databases">
        <authorList>
            <person name="Thomas P."/>
            <person name="Seyboldt C."/>
        </authorList>
    </citation>
    <scope>NUCLEOTIDE SEQUENCE [LARGE SCALE GENOMIC DNA]</scope>
    <source>
        <strain evidence="6 7">DSM 7534</strain>
    </source>
</reference>
<evidence type="ECO:0000259" key="5">
    <source>
        <dbReference type="Pfam" id="PF00535"/>
    </source>
</evidence>
<accession>A0A9N7JN67</accession>
<comment type="similarity">
    <text evidence="2">Belongs to the glycosyltransferase 2 family.</text>
</comment>
<evidence type="ECO:0000313" key="6">
    <source>
        <dbReference type="EMBL" id="AYE34881.1"/>
    </source>
</evidence>
<dbReference type="AlphaFoldDB" id="A0A9N7JN67"/>
<gene>
    <name evidence="6" type="ORF">CP523_10940</name>
</gene>
<comment type="pathway">
    <text evidence="1">Cell wall biogenesis; cell wall polysaccharide biosynthesis.</text>
</comment>
<evidence type="ECO:0000256" key="4">
    <source>
        <dbReference type="ARBA" id="ARBA00022679"/>
    </source>
</evidence>
<organism evidence="6 7">
    <name type="scientific">Clostridium septicum</name>
    <dbReference type="NCBI Taxonomy" id="1504"/>
    <lineage>
        <taxon>Bacteria</taxon>
        <taxon>Bacillati</taxon>
        <taxon>Bacillota</taxon>
        <taxon>Clostridia</taxon>
        <taxon>Eubacteriales</taxon>
        <taxon>Clostridiaceae</taxon>
        <taxon>Clostridium</taxon>
    </lineage>
</organism>
<dbReference type="Pfam" id="PF00535">
    <property type="entry name" value="Glycos_transf_2"/>
    <property type="match status" value="1"/>
</dbReference>
<dbReference type="SUPFAM" id="SSF53448">
    <property type="entry name" value="Nucleotide-diphospho-sugar transferases"/>
    <property type="match status" value="1"/>
</dbReference>
<keyword evidence="3" id="KW-0328">Glycosyltransferase</keyword>
<dbReference type="InterPro" id="IPR001173">
    <property type="entry name" value="Glyco_trans_2-like"/>
</dbReference>
<dbReference type="CDD" id="cd02526">
    <property type="entry name" value="GT2_RfbF_like"/>
    <property type="match status" value="1"/>
</dbReference>
<dbReference type="InterPro" id="IPR029044">
    <property type="entry name" value="Nucleotide-diphossugar_trans"/>
</dbReference>
<keyword evidence="4" id="KW-0808">Transferase</keyword>
<dbReference type="PANTHER" id="PTHR43179">
    <property type="entry name" value="RHAMNOSYLTRANSFERASE WBBL"/>
    <property type="match status" value="1"/>
</dbReference>
<evidence type="ECO:0000256" key="1">
    <source>
        <dbReference type="ARBA" id="ARBA00004776"/>
    </source>
</evidence>
<dbReference type="Gene3D" id="3.90.550.10">
    <property type="entry name" value="Spore Coat Polysaccharide Biosynthesis Protein SpsA, Chain A"/>
    <property type="match status" value="1"/>
</dbReference>
<protein>
    <submittedName>
        <fullName evidence="6">Glycosyltransferase family 2 protein</fullName>
    </submittedName>
</protein>
<evidence type="ECO:0000313" key="7">
    <source>
        <dbReference type="Proteomes" id="UP000280586"/>
    </source>
</evidence>
<dbReference type="EMBL" id="CP023671">
    <property type="protein sequence ID" value="AYE34881.1"/>
    <property type="molecule type" value="Genomic_DNA"/>
</dbReference>
<dbReference type="PANTHER" id="PTHR43179:SF12">
    <property type="entry name" value="GALACTOFURANOSYLTRANSFERASE GLFT2"/>
    <property type="match status" value="1"/>
</dbReference>
<feature type="domain" description="Glycosyltransferase 2-like" evidence="5">
    <location>
        <begin position="19"/>
        <end position="120"/>
    </location>
</feature>
<dbReference type="OrthoDB" id="9771846at2"/>
<name>A0A9N7JN67_CLOSE</name>